<protein>
    <submittedName>
        <fullName evidence="3">Phosphatase PAP2 family protein</fullName>
    </submittedName>
</protein>
<keyword evidence="1" id="KW-1133">Transmembrane helix</keyword>
<dbReference type="SUPFAM" id="SSF48317">
    <property type="entry name" value="Acid phosphatase/Vanadium-dependent haloperoxidase"/>
    <property type="match status" value="1"/>
</dbReference>
<dbReference type="AlphaFoldDB" id="A0AAE6BEP0"/>
<feature type="transmembrane region" description="Helical" evidence="1">
    <location>
        <begin position="226"/>
        <end position="244"/>
    </location>
</feature>
<feature type="transmembrane region" description="Helical" evidence="1">
    <location>
        <begin position="92"/>
        <end position="111"/>
    </location>
</feature>
<sequence>MHQYLSQTTKQEWPSRPVKPKLGSAVIKTARQALMWVSCRPSLLAFSSALAMMVFFTVKPDIDLDVSRWFWTDGFRLGEDRFLVSVRDLNRVLPAILLPAVACLLLVMPFVPRLRRTLRPHKLLLILTFYGLGPGATVHVLKNLFGRARPRHIVEFGSNSFFTPVLSIDGSCFRNCSFPSGESASAIALLAFIILLPEKFRLSAAAMLMPLIVLCSLNRVAMGAHFLSDILIAWPLMFTVFFALDRPFARHALAIDVLFLRRLSGYVARQPRRPGR</sequence>
<accession>A0AAE6BEP0</accession>
<gene>
    <name evidence="3" type="ORF">CFBP5877_20405</name>
</gene>
<dbReference type="Pfam" id="PF01569">
    <property type="entry name" value="PAP2"/>
    <property type="match status" value="1"/>
</dbReference>
<evidence type="ECO:0000313" key="4">
    <source>
        <dbReference type="Proteomes" id="UP000298579"/>
    </source>
</evidence>
<dbReference type="RefSeq" id="WP_080828677.1">
    <property type="nucleotide sequence ID" value="NZ_CP039889.1"/>
</dbReference>
<feature type="domain" description="Phosphatidic acid phosphatase type 2/haloperoxidase" evidence="2">
    <location>
        <begin position="124"/>
        <end position="243"/>
    </location>
</feature>
<evidence type="ECO:0000259" key="2">
    <source>
        <dbReference type="Pfam" id="PF01569"/>
    </source>
</evidence>
<keyword evidence="1" id="KW-0472">Membrane</keyword>
<name>A0AAE6BEP0_AGRTU</name>
<dbReference type="EMBL" id="CP039898">
    <property type="protein sequence ID" value="QCL81476.1"/>
    <property type="molecule type" value="Genomic_DNA"/>
</dbReference>
<feature type="transmembrane region" description="Helical" evidence="1">
    <location>
        <begin position="41"/>
        <end position="58"/>
    </location>
</feature>
<dbReference type="Gene3D" id="1.20.144.10">
    <property type="entry name" value="Phosphatidic acid phosphatase type 2/haloperoxidase"/>
    <property type="match status" value="1"/>
</dbReference>
<dbReference type="Proteomes" id="UP000298579">
    <property type="component" value="Chromosome linear"/>
</dbReference>
<feature type="transmembrane region" description="Helical" evidence="1">
    <location>
        <begin position="123"/>
        <end position="141"/>
    </location>
</feature>
<proteinExistence type="predicted"/>
<evidence type="ECO:0000313" key="3">
    <source>
        <dbReference type="EMBL" id="QCL81476.1"/>
    </source>
</evidence>
<evidence type="ECO:0000256" key="1">
    <source>
        <dbReference type="SAM" id="Phobius"/>
    </source>
</evidence>
<keyword evidence="1" id="KW-0812">Transmembrane</keyword>
<reference evidence="3 4" key="1">
    <citation type="submission" date="2019-04" db="EMBL/GenBank/DDBJ databases">
        <title>Complete genome sequence of Agrobacterium tumefaciens CFBP5877.</title>
        <authorList>
            <person name="Huang Y.-Y."/>
            <person name="Chiang H.-Y."/>
            <person name="Chou L."/>
            <person name="Lai E.-M."/>
            <person name="Kuo C.-H."/>
        </authorList>
    </citation>
    <scope>NUCLEOTIDE SEQUENCE [LARGE SCALE GENOMIC DNA]</scope>
    <source>
        <strain evidence="3 4">CFBP5877</strain>
    </source>
</reference>
<dbReference type="InterPro" id="IPR036938">
    <property type="entry name" value="PAP2/HPO_sf"/>
</dbReference>
<organism evidence="3 4">
    <name type="scientific">Agrobacterium tumefaciens</name>
    <dbReference type="NCBI Taxonomy" id="358"/>
    <lineage>
        <taxon>Bacteria</taxon>
        <taxon>Pseudomonadati</taxon>
        <taxon>Pseudomonadota</taxon>
        <taxon>Alphaproteobacteria</taxon>
        <taxon>Hyphomicrobiales</taxon>
        <taxon>Rhizobiaceae</taxon>
        <taxon>Rhizobium/Agrobacterium group</taxon>
        <taxon>Agrobacterium</taxon>
        <taxon>Agrobacterium tumefaciens complex</taxon>
    </lineage>
</organism>
<dbReference type="InterPro" id="IPR000326">
    <property type="entry name" value="PAP2/HPO"/>
</dbReference>